<dbReference type="SUPFAM" id="SSF56672">
    <property type="entry name" value="DNA/RNA polymerases"/>
    <property type="match status" value="1"/>
</dbReference>
<dbReference type="AlphaFoldDB" id="A0AAV6KZJ7"/>
<accession>A0AAV6KZJ7</accession>
<feature type="region of interest" description="Disordered" evidence="1">
    <location>
        <begin position="77"/>
        <end position="111"/>
    </location>
</feature>
<dbReference type="PANTHER" id="PTHR43383">
    <property type="entry name" value="NODULIN 6"/>
    <property type="match status" value="1"/>
</dbReference>
<dbReference type="Pfam" id="PF07727">
    <property type="entry name" value="RVT_2"/>
    <property type="match status" value="1"/>
</dbReference>
<feature type="domain" description="Reverse transcriptase Ty1/copia-type" evidence="2">
    <location>
        <begin position="130"/>
        <end position="283"/>
    </location>
</feature>
<organism evidence="3 4">
    <name type="scientific">Rhododendron griersonianum</name>
    <dbReference type="NCBI Taxonomy" id="479676"/>
    <lineage>
        <taxon>Eukaryota</taxon>
        <taxon>Viridiplantae</taxon>
        <taxon>Streptophyta</taxon>
        <taxon>Embryophyta</taxon>
        <taxon>Tracheophyta</taxon>
        <taxon>Spermatophyta</taxon>
        <taxon>Magnoliopsida</taxon>
        <taxon>eudicotyledons</taxon>
        <taxon>Gunneridae</taxon>
        <taxon>Pentapetalae</taxon>
        <taxon>asterids</taxon>
        <taxon>Ericales</taxon>
        <taxon>Ericaceae</taxon>
        <taxon>Ericoideae</taxon>
        <taxon>Rhodoreae</taxon>
        <taxon>Rhododendron</taxon>
    </lineage>
</organism>
<dbReference type="InterPro" id="IPR013103">
    <property type="entry name" value="RVT_2"/>
</dbReference>
<sequence>MSKFHLPPVSTSLFFTDPSVDIFLDDVDIDSSEFSSTVYLEASILSNDLTPAPTPSGSSLPEPSHFVFAPNEPFTVPSSPPTELLAPPLSDDSPLHHSTRHEPHSYREASSNPLWQQAMVEELLALDKTHTWDIVDLPLGKTAIGSKWVYKITTHSDGSIERYKARLVAKGFSQDYGIDYEETFAPVARLTSVRSLLEIAAVRKWNLNQMDVKNAFLNCDLTEEVYMQPPPGYNHPPNKVCKLNRTLYGLKQAPRAWFAKFSTTIQNFGFTSSQYDSALLSRSVHVVLFFFFSMLMT</sequence>
<reference evidence="3" key="1">
    <citation type="submission" date="2020-08" db="EMBL/GenBank/DDBJ databases">
        <title>Plant Genome Project.</title>
        <authorList>
            <person name="Zhang R.-G."/>
        </authorList>
    </citation>
    <scope>NUCLEOTIDE SEQUENCE</scope>
    <source>
        <strain evidence="3">WSP0</strain>
        <tissue evidence="3">Leaf</tissue>
    </source>
</reference>
<evidence type="ECO:0000256" key="1">
    <source>
        <dbReference type="SAM" id="MobiDB-lite"/>
    </source>
</evidence>
<gene>
    <name evidence="3" type="ORF">RHGRI_007676</name>
</gene>
<evidence type="ECO:0000313" key="4">
    <source>
        <dbReference type="Proteomes" id="UP000823749"/>
    </source>
</evidence>
<name>A0AAV6KZJ7_9ERIC</name>
<dbReference type="Proteomes" id="UP000823749">
    <property type="component" value="Chromosome 3"/>
</dbReference>
<keyword evidence="4" id="KW-1185">Reference proteome</keyword>
<evidence type="ECO:0000259" key="2">
    <source>
        <dbReference type="Pfam" id="PF07727"/>
    </source>
</evidence>
<evidence type="ECO:0000313" key="3">
    <source>
        <dbReference type="EMBL" id="KAG5557516.1"/>
    </source>
</evidence>
<protein>
    <recommendedName>
        <fullName evidence="2">Reverse transcriptase Ty1/copia-type domain-containing protein</fullName>
    </recommendedName>
</protein>
<proteinExistence type="predicted"/>
<comment type="caution">
    <text evidence="3">The sequence shown here is derived from an EMBL/GenBank/DDBJ whole genome shotgun (WGS) entry which is preliminary data.</text>
</comment>
<dbReference type="EMBL" id="JACTNZ010000003">
    <property type="protein sequence ID" value="KAG5557516.1"/>
    <property type="molecule type" value="Genomic_DNA"/>
</dbReference>
<dbReference type="InterPro" id="IPR043502">
    <property type="entry name" value="DNA/RNA_pol_sf"/>
</dbReference>
<dbReference type="PANTHER" id="PTHR43383:SF2">
    <property type="entry name" value="AMIDOHYDROLASE 2 FAMILY PROTEIN"/>
    <property type="match status" value="1"/>
</dbReference>